<dbReference type="PROSITE" id="PS00227">
    <property type="entry name" value="TUBULIN"/>
    <property type="match status" value="1"/>
</dbReference>
<dbReference type="SMART" id="SM00864">
    <property type="entry name" value="Tubulin"/>
    <property type="match status" value="1"/>
</dbReference>
<dbReference type="Pfam" id="PF17144">
    <property type="entry name" value="Ribosomal_L5e"/>
    <property type="match status" value="1"/>
</dbReference>
<dbReference type="InterPro" id="IPR023214">
    <property type="entry name" value="HAD_sf"/>
</dbReference>
<evidence type="ECO:0000256" key="8">
    <source>
        <dbReference type="ARBA" id="ARBA00023274"/>
    </source>
</evidence>
<comment type="subcellular location">
    <subcellularLocation>
        <location evidence="1">Cytoplasm</location>
        <location evidence="1">Cytoskeleton</location>
    </subcellularLocation>
</comment>
<evidence type="ECO:0000259" key="10">
    <source>
        <dbReference type="SMART" id="SM00864"/>
    </source>
</evidence>
<dbReference type="InterPro" id="IPR005485">
    <property type="entry name" value="Rbsml_uL18_euk_arch"/>
</dbReference>
<dbReference type="InterPro" id="IPR018316">
    <property type="entry name" value="Tubulin/FtsZ_2-layer-sand-dom"/>
</dbReference>
<dbReference type="InterPro" id="IPR025607">
    <property type="entry name" value="Ribosomal_uL18_C_euk"/>
</dbReference>
<protein>
    <submittedName>
        <fullName evidence="12">60S ribosomal protein L5</fullName>
    </submittedName>
</protein>
<dbReference type="InterPro" id="IPR057268">
    <property type="entry name" value="Ribosomal_L18"/>
</dbReference>
<keyword evidence="4" id="KW-0547">Nucleotide-binding</keyword>
<dbReference type="GO" id="GO:0003735">
    <property type="term" value="F:structural constituent of ribosome"/>
    <property type="evidence" value="ECO:0007669"/>
    <property type="project" value="InterPro"/>
</dbReference>
<dbReference type="EMBL" id="AZGZ01000017">
    <property type="protein sequence ID" value="KZZ90390.1"/>
    <property type="molecule type" value="Genomic_DNA"/>
</dbReference>
<evidence type="ECO:0000256" key="4">
    <source>
        <dbReference type="ARBA" id="ARBA00022741"/>
    </source>
</evidence>
<dbReference type="FunFam" id="3.40.50.1440:FF:000012">
    <property type="entry name" value="Tubulin gamma chain"/>
    <property type="match status" value="1"/>
</dbReference>
<dbReference type="SUPFAM" id="SSF56784">
    <property type="entry name" value="HAD-like"/>
    <property type="match status" value="1"/>
</dbReference>
<comment type="caution">
    <text evidence="12">The sequence shown here is derived from an EMBL/GenBank/DDBJ whole genome shotgun (WGS) entry which is preliminary data.</text>
</comment>
<dbReference type="Gene3D" id="1.10.150.240">
    <property type="entry name" value="Putative phosphatase, domain 2"/>
    <property type="match status" value="1"/>
</dbReference>
<dbReference type="PANTHER" id="PTHR23410">
    <property type="entry name" value="RIBOSOMAL PROTEIN L5-RELATED"/>
    <property type="match status" value="1"/>
</dbReference>
<dbReference type="Gene3D" id="3.30.1330.20">
    <property type="entry name" value="Tubulin/FtsZ, C-terminal domain"/>
    <property type="match status" value="1"/>
</dbReference>
<dbReference type="Gene3D" id="3.40.50.1000">
    <property type="entry name" value="HAD superfamily/HAD-like"/>
    <property type="match status" value="1"/>
</dbReference>
<feature type="domain" description="Tubulin/FtsZ GTPase" evidence="10">
    <location>
        <begin position="37"/>
        <end position="235"/>
    </location>
</feature>
<dbReference type="Proteomes" id="UP000242877">
    <property type="component" value="Unassembled WGS sequence"/>
</dbReference>
<name>A0A166NJB5_9EURO</name>
<dbReference type="InterPro" id="IPR036412">
    <property type="entry name" value="HAD-like_sf"/>
</dbReference>
<dbReference type="VEuPathDB" id="FungiDB:AAP_03920"/>
<dbReference type="CDD" id="cd02188">
    <property type="entry name" value="gamma_tubulin"/>
    <property type="match status" value="1"/>
</dbReference>
<dbReference type="GO" id="GO:0006412">
    <property type="term" value="P:translation"/>
    <property type="evidence" value="ECO:0007669"/>
    <property type="project" value="InterPro"/>
</dbReference>
<dbReference type="InterPro" id="IPR002454">
    <property type="entry name" value="Gamma_tubulin"/>
</dbReference>
<keyword evidence="8" id="KW-0687">Ribonucleoprotein</keyword>
<dbReference type="SMART" id="SM00865">
    <property type="entry name" value="Tubulin_C"/>
    <property type="match status" value="1"/>
</dbReference>
<dbReference type="GO" id="GO:0000027">
    <property type="term" value="P:ribosomal large subunit assembly"/>
    <property type="evidence" value="ECO:0007669"/>
    <property type="project" value="TreeGrafter"/>
</dbReference>
<dbReference type="GO" id="GO:0031122">
    <property type="term" value="P:cytoplasmic microtubule organization"/>
    <property type="evidence" value="ECO:0007669"/>
    <property type="project" value="InterPro"/>
</dbReference>
<dbReference type="InterPro" id="IPR036525">
    <property type="entry name" value="Tubulin/FtsZ_GTPase_sf"/>
</dbReference>
<dbReference type="PANTHER" id="PTHR23410:SF12">
    <property type="entry name" value="LARGE RIBOSOMAL SUBUNIT PROTEIN UL18"/>
    <property type="match status" value="1"/>
</dbReference>
<dbReference type="Pfam" id="PF03953">
    <property type="entry name" value="Tubulin_C"/>
    <property type="match status" value="1"/>
</dbReference>
<keyword evidence="5 12" id="KW-0689">Ribosomal protein</keyword>
<evidence type="ECO:0000313" key="12">
    <source>
        <dbReference type="EMBL" id="KZZ90390.1"/>
    </source>
</evidence>
<dbReference type="GO" id="GO:0022625">
    <property type="term" value="C:cytosolic large ribosomal subunit"/>
    <property type="evidence" value="ECO:0007669"/>
    <property type="project" value="TreeGrafter"/>
</dbReference>
<dbReference type="GO" id="GO:0005525">
    <property type="term" value="F:GTP binding"/>
    <property type="evidence" value="ECO:0007669"/>
    <property type="project" value="UniProtKB-KW"/>
</dbReference>
<keyword evidence="6" id="KW-0342">GTP-binding</keyword>
<dbReference type="InterPro" id="IPR008280">
    <property type="entry name" value="Tub_FtsZ_C"/>
</dbReference>
<dbReference type="CDD" id="cd02603">
    <property type="entry name" value="HAD_sEH-N_like"/>
    <property type="match status" value="1"/>
</dbReference>
<dbReference type="Pfam" id="PF14204">
    <property type="entry name" value="Ribosomal_L18_c"/>
    <property type="match status" value="1"/>
</dbReference>
<dbReference type="InterPro" id="IPR023198">
    <property type="entry name" value="PGP-like_dom2"/>
</dbReference>
<feature type="region of interest" description="Disordered" evidence="9">
    <location>
        <begin position="871"/>
        <end position="891"/>
    </location>
</feature>
<evidence type="ECO:0000256" key="1">
    <source>
        <dbReference type="ARBA" id="ARBA00004245"/>
    </source>
</evidence>
<dbReference type="GO" id="GO:0005874">
    <property type="term" value="C:microtubule"/>
    <property type="evidence" value="ECO:0007669"/>
    <property type="project" value="InterPro"/>
</dbReference>
<gene>
    <name evidence="12" type="ORF">AAP_03920</name>
</gene>
<evidence type="ECO:0000256" key="7">
    <source>
        <dbReference type="ARBA" id="ARBA00023212"/>
    </source>
</evidence>
<dbReference type="InterPro" id="IPR037103">
    <property type="entry name" value="Tubulin/FtsZ-like_C"/>
</dbReference>
<dbReference type="AlphaFoldDB" id="A0A166NJB5"/>
<dbReference type="Gene3D" id="3.40.50.1440">
    <property type="entry name" value="Tubulin/FtsZ, GTPase domain"/>
    <property type="match status" value="1"/>
</dbReference>
<accession>A0A166NJB5</accession>
<evidence type="ECO:0000256" key="6">
    <source>
        <dbReference type="ARBA" id="ARBA00023134"/>
    </source>
</evidence>
<evidence type="ECO:0000256" key="9">
    <source>
        <dbReference type="SAM" id="MobiDB-lite"/>
    </source>
</evidence>
<feature type="domain" description="Tubulin/FtsZ 2-layer sandwich" evidence="11">
    <location>
        <begin position="237"/>
        <end position="380"/>
    </location>
</feature>
<dbReference type="GO" id="GO:0000930">
    <property type="term" value="C:gamma-tubulin complex"/>
    <property type="evidence" value="ECO:0007669"/>
    <property type="project" value="InterPro"/>
</dbReference>
<evidence type="ECO:0000256" key="3">
    <source>
        <dbReference type="ARBA" id="ARBA00022490"/>
    </source>
</evidence>
<keyword evidence="7" id="KW-0206">Cytoskeleton</keyword>
<sequence>MPRELITIQAGQCGNNEHGINKDGNLEEFATEGGDRKDVFFYQSDDTRYIPRAILLDLEPRVLNSIQTGPYGNIYNPENFFIGKTGSGAGNNWAAGYAAGDLVQEEIFDMIDREADGSDSLEGFMMLHSIAGGTGSGLGSYILERMNDRFPKKIIQTYSVFPDQQAADVVVNPYNSLLAMRRLTQNADAVVVIDNSALSRIAADRLHVQEPSFAQTNQLVSTVMSASTTTLRYPGYMHNDLVSILSSLIPVPRTRFLITSYTPFTGDSVEQAKTIRKTTVLDVMRRLLQPKNRMVSITPSKQSCYISIFNIIQGEAAQTDVDKSVLRIRERRLASFIPWGPASIHVAVPKRSPYLPNTHRNTFEMSSSPSFSKPKGLLFDIGGVCVLSPFQAILDYEIANQIPLGWINYSLQSNSPTGAWHRLERGEITLDEAFFKEFNADFRNLETWRRFLKAKKNTNSNIDKYPEIDGEPLFWSMMNIAKTLDPYMFPALLKLKQSGQFVIGALSNTTILPDDSHPGSDELLKSQFDFFISSAHTGLRKPEAAIYEAAYKAMNEAAQEKGWKEGMKREDVVFLDDIGVNLKGAKKAGFRTIKVNLGKVGEAVRELEEITGMKLSEGRPFTKTVKNSPYFSRYQTKLKRRRQGKTDYFARKRLVTQAKNKYNSPKYRMVVRFTNRDIITQIVTADLNGDKVFAAAYGHELKRYGITHGLTNWSAAYATGLLLARRTLSKLGLDKTFVGVEEPEGEYTLTEAAETEDGERRPFKAFLDVGLHRTSTGARVFAAMKGASDGGIFIPHSESRFPGYDIESKELDAETLRRYIFGGHIAEYMETLADDDEERFQSQFQKYIDDEVDAGDLEEIYAEAHKAIRADPFKKDENAEPKKTKEEWKAESQKYRSKKLSKAEKDARVQAKIRELA</sequence>
<keyword evidence="3" id="KW-0963">Cytoplasm</keyword>
<comment type="similarity">
    <text evidence="2">Belongs to the universal ribosomal protein uL18 family.</text>
</comment>
<keyword evidence="13" id="KW-1185">Reference proteome</keyword>
<organism evidence="12 13">
    <name type="scientific">Ascosphaera apis ARSEF 7405</name>
    <dbReference type="NCBI Taxonomy" id="392613"/>
    <lineage>
        <taxon>Eukaryota</taxon>
        <taxon>Fungi</taxon>
        <taxon>Dikarya</taxon>
        <taxon>Ascomycota</taxon>
        <taxon>Pezizomycotina</taxon>
        <taxon>Eurotiomycetes</taxon>
        <taxon>Eurotiomycetidae</taxon>
        <taxon>Onygenales</taxon>
        <taxon>Ascosphaeraceae</taxon>
        <taxon>Ascosphaera</taxon>
    </lineage>
</organism>
<dbReference type="Pfam" id="PF00091">
    <property type="entry name" value="Tubulin"/>
    <property type="match status" value="1"/>
</dbReference>
<dbReference type="InterPro" id="IPR003008">
    <property type="entry name" value="Tubulin_FtsZ_GTPase"/>
</dbReference>
<dbReference type="PRINTS" id="PR00058">
    <property type="entry name" value="RIBOSOMALL5"/>
</dbReference>
<dbReference type="OrthoDB" id="1618453at2759"/>
<dbReference type="HAMAP" id="MF_01337_A">
    <property type="entry name" value="Ribosomal_uL18_A"/>
    <property type="match status" value="1"/>
</dbReference>
<reference evidence="12 13" key="1">
    <citation type="journal article" date="2016" name="Genome Biol. Evol.">
        <title>Divergent and convergent evolution of fungal pathogenicity.</title>
        <authorList>
            <person name="Shang Y."/>
            <person name="Xiao G."/>
            <person name="Zheng P."/>
            <person name="Cen K."/>
            <person name="Zhan S."/>
            <person name="Wang C."/>
        </authorList>
    </citation>
    <scope>NUCLEOTIDE SEQUENCE [LARGE SCALE GENOMIC DNA]</scope>
    <source>
        <strain evidence="12 13">ARSEF 7405</strain>
    </source>
</reference>
<evidence type="ECO:0000259" key="11">
    <source>
        <dbReference type="SMART" id="SM00865"/>
    </source>
</evidence>
<dbReference type="Pfam" id="PF00702">
    <property type="entry name" value="Hydrolase"/>
    <property type="match status" value="1"/>
</dbReference>
<dbReference type="GO" id="GO:0008097">
    <property type="term" value="F:5S rRNA binding"/>
    <property type="evidence" value="ECO:0007669"/>
    <property type="project" value="InterPro"/>
</dbReference>
<dbReference type="GO" id="GO:0007020">
    <property type="term" value="P:microtubule nucleation"/>
    <property type="evidence" value="ECO:0007669"/>
    <property type="project" value="InterPro"/>
</dbReference>
<dbReference type="SFLD" id="SFLDS00003">
    <property type="entry name" value="Haloacid_Dehalogenase"/>
    <property type="match status" value="1"/>
</dbReference>
<dbReference type="SUPFAM" id="SSF55307">
    <property type="entry name" value="Tubulin C-terminal domain-like"/>
    <property type="match status" value="1"/>
</dbReference>
<evidence type="ECO:0000256" key="2">
    <source>
        <dbReference type="ARBA" id="ARBA00007116"/>
    </source>
</evidence>
<proteinExistence type="inferred from homology"/>
<dbReference type="CDD" id="cd00432">
    <property type="entry name" value="Ribosomal_L18_L5e"/>
    <property type="match status" value="1"/>
</dbReference>
<evidence type="ECO:0000256" key="5">
    <source>
        <dbReference type="ARBA" id="ARBA00022980"/>
    </source>
</evidence>
<dbReference type="FunFam" id="3.30.420.100:FF:000002">
    <property type="entry name" value="60S ribosomal protein L5"/>
    <property type="match status" value="1"/>
</dbReference>
<dbReference type="SUPFAM" id="SSF53137">
    <property type="entry name" value="Translational machinery components"/>
    <property type="match status" value="1"/>
</dbReference>
<dbReference type="SFLD" id="SFLDG01129">
    <property type="entry name" value="C1.5:_HAD__Beta-PGM__Phosphata"/>
    <property type="match status" value="1"/>
</dbReference>
<dbReference type="SUPFAM" id="SSF52490">
    <property type="entry name" value="Tubulin nucleotide-binding domain-like"/>
    <property type="match status" value="1"/>
</dbReference>
<dbReference type="InterPro" id="IPR017975">
    <property type="entry name" value="Tubulin_CS"/>
</dbReference>
<dbReference type="Gene3D" id="3.30.420.100">
    <property type="match status" value="1"/>
</dbReference>
<evidence type="ECO:0000313" key="13">
    <source>
        <dbReference type="Proteomes" id="UP000242877"/>
    </source>
</evidence>